<evidence type="ECO:0000313" key="6">
    <source>
        <dbReference type="EMBL" id="KAK2722962.1"/>
    </source>
</evidence>
<name>A0AA88IJP2_ARTSF</name>
<dbReference type="GO" id="GO:0016010">
    <property type="term" value="C:dystrophin-associated glycoprotein complex"/>
    <property type="evidence" value="ECO:0007669"/>
    <property type="project" value="TreeGrafter"/>
</dbReference>
<dbReference type="GO" id="GO:0005856">
    <property type="term" value="C:cytoskeleton"/>
    <property type="evidence" value="ECO:0007669"/>
    <property type="project" value="UniProtKB-SubCell"/>
</dbReference>
<evidence type="ECO:0000256" key="2">
    <source>
        <dbReference type="ARBA" id="ARBA00010798"/>
    </source>
</evidence>
<dbReference type="SMART" id="SM00228">
    <property type="entry name" value="PDZ"/>
    <property type="match status" value="1"/>
</dbReference>
<evidence type="ECO:0000259" key="5">
    <source>
        <dbReference type="PROSITE" id="PS50106"/>
    </source>
</evidence>
<dbReference type="PANTHER" id="PTHR10554:SF1">
    <property type="entry name" value="FI16515P1"/>
    <property type="match status" value="1"/>
</dbReference>
<protein>
    <recommendedName>
        <fullName evidence="5">PDZ domain-containing protein</fullName>
    </recommendedName>
</protein>
<evidence type="ECO:0000256" key="4">
    <source>
        <dbReference type="ARBA" id="ARBA00023212"/>
    </source>
</evidence>
<dbReference type="Proteomes" id="UP001187531">
    <property type="component" value="Unassembled WGS sequence"/>
</dbReference>
<dbReference type="InterPro" id="IPR036034">
    <property type="entry name" value="PDZ_sf"/>
</dbReference>
<dbReference type="EMBL" id="JAVRJZ010000005">
    <property type="protein sequence ID" value="KAK2722962.1"/>
    <property type="molecule type" value="Genomic_DNA"/>
</dbReference>
<comment type="subcellular location">
    <subcellularLocation>
        <location evidence="1">Cytoplasm</location>
        <location evidence="1">Cytoskeleton</location>
    </subcellularLocation>
</comment>
<gene>
    <name evidence="6" type="ORF">QYM36_003227</name>
</gene>
<evidence type="ECO:0000256" key="3">
    <source>
        <dbReference type="ARBA" id="ARBA00022490"/>
    </source>
</evidence>
<proteinExistence type="inferred from homology"/>
<feature type="non-terminal residue" evidence="6">
    <location>
        <position position="566"/>
    </location>
</feature>
<dbReference type="InterPro" id="IPR015482">
    <property type="entry name" value="Syntrophin"/>
</dbReference>
<dbReference type="Pfam" id="PF23012">
    <property type="entry name" value="Syntrophin_4th"/>
    <property type="match status" value="1"/>
</dbReference>
<reference evidence="6" key="1">
    <citation type="submission" date="2023-07" db="EMBL/GenBank/DDBJ databases">
        <title>Chromosome-level genome assembly of Artemia franciscana.</title>
        <authorList>
            <person name="Jo E."/>
        </authorList>
    </citation>
    <scope>NUCLEOTIDE SEQUENCE</scope>
    <source>
        <tissue evidence="6">Whole body</tissue>
    </source>
</reference>
<feature type="domain" description="PDZ" evidence="5">
    <location>
        <begin position="102"/>
        <end position="185"/>
    </location>
</feature>
<comment type="caution">
    <text evidence="6">The sequence shown here is derived from an EMBL/GenBank/DDBJ whole genome shotgun (WGS) entry which is preliminary data.</text>
</comment>
<evidence type="ECO:0000256" key="1">
    <source>
        <dbReference type="ARBA" id="ARBA00004245"/>
    </source>
</evidence>
<dbReference type="InterPro" id="IPR001478">
    <property type="entry name" value="PDZ"/>
</dbReference>
<dbReference type="SUPFAM" id="SSF50729">
    <property type="entry name" value="PH domain-like"/>
    <property type="match status" value="1"/>
</dbReference>
<dbReference type="Gene3D" id="2.30.42.10">
    <property type="match status" value="1"/>
</dbReference>
<dbReference type="GO" id="GO:0005198">
    <property type="term" value="F:structural molecule activity"/>
    <property type="evidence" value="ECO:0007669"/>
    <property type="project" value="InterPro"/>
</dbReference>
<keyword evidence="3" id="KW-0963">Cytoplasm</keyword>
<dbReference type="PANTHER" id="PTHR10554">
    <property type="entry name" value="SYNTROPHIN"/>
    <property type="match status" value="1"/>
</dbReference>
<organism evidence="6 7">
    <name type="scientific">Artemia franciscana</name>
    <name type="common">Brine shrimp</name>
    <name type="synonym">Artemia sanfranciscana</name>
    <dbReference type="NCBI Taxonomy" id="6661"/>
    <lineage>
        <taxon>Eukaryota</taxon>
        <taxon>Metazoa</taxon>
        <taxon>Ecdysozoa</taxon>
        <taxon>Arthropoda</taxon>
        <taxon>Crustacea</taxon>
        <taxon>Branchiopoda</taxon>
        <taxon>Anostraca</taxon>
        <taxon>Artemiidae</taxon>
        <taxon>Artemia</taxon>
    </lineage>
</organism>
<comment type="similarity">
    <text evidence="2">Belongs to the syntrophin family.</text>
</comment>
<dbReference type="Pfam" id="PF00595">
    <property type="entry name" value="PDZ"/>
    <property type="match status" value="1"/>
</dbReference>
<accession>A0AA88IJP2</accession>
<keyword evidence="7" id="KW-1185">Reference proteome</keyword>
<sequence length="566" mass="63227">STFNCAIRNIFYATRDWNGIILNQEVPMHLKPSGSWKINEIKTDDGIVIRHGLVAVSDGKVSPQSRHLVVTKDSILLQKQCASNCDSASGNRPFPLDSKEREVIVVKQNGSGLGLSIKGGAEHGLPVFISRVFRDQAADLTGQLFVGDAILSVNGHRLKNYTHEQTLKVMRDTGDVVTLVVKHYRASTPFLLRNSTNAERCAEILQDCPYLRAEEGWETVADVNDSLSNSRRSSSPADISQASSIANDSNFWALDGEWIDIATVPLKFAYITRYIYGTDQMRRNAFEVRGTGGKSTGVITILEPAALSQWIRHISDAIQSINASEMTLHNRLLPGVEQVIYIGWIHERVPSSEAQNISSNGYLWLPVFIGLKGDAVLFFKEPPVDVNDWNTTAKAFLVLEVMFRPLRDSEHLDDRPNCFTLQVIEESLIESRYFSVETRQDFLRFENAWHRAMTSSAIRTGVKSFPVMCDGLEGTLTLNWNDGFIFAASEGPEWSYKFSQLKGSSDDGKETLKFHFRQADGRGIDRKEITCSDLHSLIYCMTSFLTAKVATIDPSFVKVDARKSGI</sequence>
<dbReference type="SUPFAM" id="SSF50156">
    <property type="entry name" value="PDZ domain-like"/>
    <property type="match status" value="1"/>
</dbReference>
<dbReference type="AlphaFoldDB" id="A0AA88IJP2"/>
<dbReference type="InterPro" id="IPR055108">
    <property type="entry name" value="Syntrophin_4th"/>
</dbReference>
<keyword evidence="4" id="KW-0206">Cytoskeleton</keyword>
<evidence type="ECO:0000313" key="7">
    <source>
        <dbReference type="Proteomes" id="UP001187531"/>
    </source>
</evidence>
<dbReference type="PROSITE" id="PS50106">
    <property type="entry name" value="PDZ"/>
    <property type="match status" value="1"/>
</dbReference>
<dbReference type="CDD" id="cd06801">
    <property type="entry name" value="PDZ_syntrophin-like"/>
    <property type="match status" value="1"/>
</dbReference>